<evidence type="ECO:0000313" key="1">
    <source>
        <dbReference type="EMBL" id="GAH21271.1"/>
    </source>
</evidence>
<feature type="non-terminal residue" evidence="1">
    <location>
        <position position="1"/>
    </location>
</feature>
<comment type="caution">
    <text evidence="1">The sequence shown here is derived from an EMBL/GenBank/DDBJ whole genome shotgun (WGS) entry which is preliminary data.</text>
</comment>
<sequence>FIPFVVILFLDSEILDTSKKGLKSGPLYEITNPTLGKIDKDKAVYLFMNLKII</sequence>
<accession>X1DK46</accession>
<name>X1DK46_9ZZZZ</name>
<dbReference type="EMBL" id="BART01040864">
    <property type="protein sequence ID" value="GAH21271.1"/>
    <property type="molecule type" value="Genomic_DNA"/>
</dbReference>
<dbReference type="AlphaFoldDB" id="X1DK46"/>
<gene>
    <name evidence="1" type="ORF">S01H4_66202</name>
</gene>
<protein>
    <submittedName>
        <fullName evidence="1">Uncharacterized protein</fullName>
    </submittedName>
</protein>
<proteinExistence type="predicted"/>
<reference evidence="1" key="1">
    <citation type="journal article" date="2014" name="Front. Microbiol.">
        <title>High frequency of phylogenetically diverse reductive dehalogenase-homologous genes in deep subseafloor sedimentary metagenomes.</title>
        <authorList>
            <person name="Kawai M."/>
            <person name="Futagami T."/>
            <person name="Toyoda A."/>
            <person name="Takaki Y."/>
            <person name="Nishi S."/>
            <person name="Hori S."/>
            <person name="Arai W."/>
            <person name="Tsubouchi T."/>
            <person name="Morono Y."/>
            <person name="Uchiyama I."/>
            <person name="Ito T."/>
            <person name="Fujiyama A."/>
            <person name="Inagaki F."/>
            <person name="Takami H."/>
        </authorList>
    </citation>
    <scope>NUCLEOTIDE SEQUENCE</scope>
    <source>
        <strain evidence="1">Expedition CK06-06</strain>
    </source>
</reference>
<organism evidence="1">
    <name type="scientific">marine sediment metagenome</name>
    <dbReference type="NCBI Taxonomy" id="412755"/>
    <lineage>
        <taxon>unclassified sequences</taxon>
        <taxon>metagenomes</taxon>
        <taxon>ecological metagenomes</taxon>
    </lineage>
</organism>